<evidence type="ECO:0000256" key="2">
    <source>
        <dbReference type="SAM" id="Phobius"/>
    </source>
</evidence>
<dbReference type="InterPro" id="IPR001387">
    <property type="entry name" value="Cro/C1-type_HTH"/>
</dbReference>
<dbReference type="PROSITE" id="PS50943">
    <property type="entry name" value="HTH_CROC1"/>
    <property type="match status" value="1"/>
</dbReference>
<dbReference type="EMBL" id="JAAATY010000017">
    <property type="protein sequence ID" value="NRN68001.1"/>
    <property type="molecule type" value="Genomic_DNA"/>
</dbReference>
<dbReference type="InterPro" id="IPR010982">
    <property type="entry name" value="Lambda_DNA-bd_dom_sf"/>
</dbReference>
<dbReference type="CDD" id="cd00093">
    <property type="entry name" value="HTH_XRE"/>
    <property type="match status" value="1"/>
</dbReference>
<keyword evidence="2" id="KW-0812">Transmembrane</keyword>
<keyword evidence="2" id="KW-0472">Membrane</keyword>
<evidence type="ECO:0000313" key="5">
    <source>
        <dbReference type="Proteomes" id="UP000763557"/>
    </source>
</evidence>
<sequence>MPTLVVTIRDYGWLVDVGCVHNRMPLSGAVPGVRRVARPEKPLLVTGPVAEFANELRALRNAAGLTYEQLAIKTNYSKSAVHEATRGQQLPTWAVTAAFVRTCGGDEREWRQRWEQTRELISPRPSEPEPNVVETRSSKRRLRSPIALGLIGVVVAAVVLAVVLLPDRAGNSPDVSPAAWRIVEEQQPNPDAPADGMDPIRTRCASPDVAHRVITLDEVPVRLPGEVGFGRLLLRHDPVCRASWGLVKGPHNQQRRVHITARRPADSVAAPSAFAGEYPESYGNILSSAAGCVYAEAYVQTPEGDGPVARTRCG</sequence>
<accession>A0ABX2F9G0</accession>
<feature type="domain" description="HTH cro/C1-type" evidence="3">
    <location>
        <begin position="56"/>
        <end position="92"/>
    </location>
</feature>
<dbReference type="Proteomes" id="UP000763557">
    <property type="component" value="Unassembled WGS sequence"/>
</dbReference>
<keyword evidence="5" id="KW-1185">Reference proteome</keyword>
<dbReference type="SUPFAM" id="SSF47413">
    <property type="entry name" value="lambda repressor-like DNA-binding domains"/>
    <property type="match status" value="1"/>
</dbReference>
<dbReference type="SMART" id="SM00530">
    <property type="entry name" value="HTH_XRE"/>
    <property type="match status" value="1"/>
</dbReference>
<keyword evidence="2" id="KW-1133">Transmembrane helix</keyword>
<evidence type="ECO:0000256" key="1">
    <source>
        <dbReference type="SAM" id="MobiDB-lite"/>
    </source>
</evidence>
<proteinExistence type="predicted"/>
<organism evidence="4 5">
    <name type="scientific">Kibdelosporangium persicum</name>
    <dbReference type="NCBI Taxonomy" id="2698649"/>
    <lineage>
        <taxon>Bacteria</taxon>
        <taxon>Bacillati</taxon>
        <taxon>Actinomycetota</taxon>
        <taxon>Actinomycetes</taxon>
        <taxon>Pseudonocardiales</taxon>
        <taxon>Pseudonocardiaceae</taxon>
        <taxon>Kibdelosporangium</taxon>
    </lineage>
</organism>
<reference evidence="4 5" key="1">
    <citation type="submission" date="2020-01" db="EMBL/GenBank/DDBJ databases">
        <title>Kibdelosporangium persica a novel Actinomycetes from a hot desert in Iran.</title>
        <authorList>
            <person name="Safaei N."/>
            <person name="Zaburannyi N."/>
            <person name="Mueller R."/>
            <person name="Wink J."/>
        </authorList>
    </citation>
    <scope>NUCLEOTIDE SEQUENCE [LARGE SCALE GENOMIC DNA]</scope>
    <source>
        <strain evidence="4 5">4NS15</strain>
    </source>
</reference>
<protein>
    <recommendedName>
        <fullName evidence="3">HTH cro/C1-type domain-containing protein</fullName>
    </recommendedName>
</protein>
<dbReference type="Pfam" id="PF13560">
    <property type="entry name" value="HTH_31"/>
    <property type="match status" value="1"/>
</dbReference>
<feature type="transmembrane region" description="Helical" evidence="2">
    <location>
        <begin position="146"/>
        <end position="165"/>
    </location>
</feature>
<evidence type="ECO:0000313" key="4">
    <source>
        <dbReference type="EMBL" id="NRN68001.1"/>
    </source>
</evidence>
<evidence type="ECO:0000259" key="3">
    <source>
        <dbReference type="PROSITE" id="PS50943"/>
    </source>
</evidence>
<feature type="region of interest" description="Disordered" evidence="1">
    <location>
        <begin position="118"/>
        <end position="138"/>
    </location>
</feature>
<comment type="caution">
    <text evidence="4">The sequence shown here is derived from an EMBL/GenBank/DDBJ whole genome shotgun (WGS) entry which is preliminary data.</text>
</comment>
<gene>
    <name evidence="4" type="ORF">GC106_52420</name>
</gene>
<dbReference type="Gene3D" id="1.10.260.40">
    <property type="entry name" value="lambda repressor-like DNA-binding domains"/>
    <property type="match status" value="1"/>
</dbReference>
<name>A0ABX2F9G0_9PSEU</name>